<keyword evidence="16" id="KW-0175">Coiled coil</keyword>
<dbReference type="InterPro" id="IPR044421">
    <property type="entry name" value="SMYD4_SET"/>
</dbReference>
<proteinExistence type="predicted"/>
<keyword evidence="20" id="KW-1185">Reference proteome</keyword>
<dbReference type="GO" id="GO:0008276">
    <property type="term" value="F:protein methyltransferase activity"/>
    <property type="evidence" value="ECO:0007669"/>
    <property type="project" value="UniProtKB-ARBA"/>
</dbReference>
<dbReference type="Gene3D" id="2.170.270.10">
    <property type="entry name" value="SET domain"/>
    <property type="match status" value="1"/>
</dbReference>
<evidence type="ECO:0000256" key="8">
    <source>
        <dbReference type="ARBA" id="ARBA00022771"/>
    </source>
</evidence>
<feature type="domain" description="SET" evidence="17">
    <location>
        <begin position="208"/>
        <end position="508"/>
    </location>
</feature>
<comment type="caution">
    <text evidence="19">The sequence shown here is derived from an EMBL/GenBank/DDBJ whole genome shotgun (WGS) entry which is preliminary data.</text>
</comment>
<evidence type="ECO:0000256" key="15">
    <source>
        <dbReference type="PROSITE-ProRule" id="PRU00134"/>
    </source>
</evidence>
<dbReference type="Proteomes" id="UP001258017">
    <property type="component" value="Unassembled WGS sequence"/>
</dbReference>
<dbReference type="InterPro" id="IPR001214">
    <property type="entry name" value="SET_dom"/>
</dbReference>
<comment type="function">
    <text evidence="12">Protein-lysine N-methyltransferase. Monomethylates PRMT5, modulating its transcriptional activity. May also act as a histone methyltransferase. Plays a critical role in cardiac development. Acts as a key epigenetic regulator of gene expression during cardiac development via its dual activities as a methyltransferase and negative regulator of HDAC1.</text>
</comment>
<reference evidence="19" key="1">
    <citation type="submission" date="2021-08" db="EMBL/GenBank/DDBJ databases">
        <authorList>
            <person name="Misof B."/>
            <person name="Oliver O."/>
            <person name="Podsiadlowski L."/>
            <person name="Donath A."/>
            <person name="Peters R."/>
            <person name="Mayer C."/>
            <person name="Rust J."/>
            <person name="Gunkel S."/>
            <person name="Lesny P."/>
            <person name="Martin S."/>
            <person name="Oeyen J.P."/>
            <person name="Petersen M."/>
            <person name="Panagiotis P."/>
            <person name="Wilbrandt J."/>
            <person name="Tanja T."/>
        </authorList>
    </citation>
    <scope>NUCLEOTIDE SEQUENCE</scope>
    <source>
        <strain evidence="19">GBR_01_08_01A</strain>
        <tissue evidence="19">Thorax + abdomen</tissue>
    </source>
</reference>
<feature type="coiled-coil region" evidence="16">
    <location>
        <begin position="180"/>
        <end position="207"/>
    </location>
</feature>
<keyword evidence="4" id="KW-0489">Methyltransferase</keyword>
<keyword evidence="9" id="KW-0862">Zinc</keyword>
<keyword evidence="10" id="KW-0539">Nucleus</keyword>
<evidence type="ECO:0000259" key="17">
    <source>
        <dbReference type="PROSITE" id="PS50280"/>
    </source>
</evidence>
<evidence type="ECO:0000256" key="5">
    <source>
        <dbReference type="ARBA" id="ARBA00022679"/>
    </source>
</evidence>
<dbReference type="SUPFAM" id="SSF144232">
    <property type="entry name" value="HIT/MYND zinc finger-like"/>
    <property type="match status" value="1"/>
</dbReference>
<dbReference type="Pfam" id="PF00856">
    <property type="entry name" value="SET"/>
    <property type="match status" value="1"/>
</dbReference>
<evidence type="ECO:0000256" key="7">
    <source>
        <dbReference type="ARBA" id="ARBA00022723"/>
    </source>
</evidence>
<evidence type="ECO:0000256" key="10">
    <source>
        <dbReference type="ARBA" id="ARBA00023242"/>
    </source>
</evidence>
<keyword evidence="7" id="KW-0479">Metal-binding</keyword>
<dbReference type="PANTHER" id="PTHR46165:SF2">
    <property type="entry name" value="SET AND MYND DOMAIN-CONTAINING PROTEIN 4"/>
    <property type="match status" value="1"/>
</dbReference>
<reference evidence="19" key="2">
    <citation type="journal article" date="2023" name="Commun. Biol.">
        <title>Intrasexual cuticular hydrocarbon dimorphism in a wasp sheds light on hydrocarbon biosynthesis genes in Hymenoptera.</title>
        <authorList>
            <person name="Moris V.C."/>
            <person name="Podsiadlowski L."/>
            <person name="Martin S."/>
            <person name="Oeyen J.P."/>
            <person name="Donath A."/>
            <person name="Petersen M."/>
            <person name="Wilbrandt J."/>
            <person name="Misof B."/>
            <person name="Liedtke D."/>
            <person name="Thamm M."/>
            <person name="Scheiner R."/>
            <person name="Schmitt T."/>
            <person name="Niehuis O."/>
        </authorList>
    </citation>
    <scope>NUCLEOTIDE SEQUENCE</scope>
    <source>
        <strain evidence="19">GBR_01_08_01A</strain>
    </source>
</reference>
<comment type="catalytic activity">
    <reaction evidence="11">
        <text>L-lysyl-[protein] + S-adenosyl-L-methionine = N(6)-methyl-L-lysyl-[protein] + S-adenosyl-L-homocysteine + H(+)</text>
        <dbReference type="Rhea" id="RHEA:51736"/>
        <dbReference type="Rhea" id="RHEA-COMP:9752"/>
        <dbReference type="Rhea" id="RHEA-COMP:13053"/>
        <dbReference type="ChEBI" id="CHEBI:15378"/>
        <dbReference type="ChEBI" id="CHEBI:29969"/>
        <dbReference type="ChEBI" id="CHEBI:57856"/>
        <dbReference type="ChEBI" id="CHEBI:59789"/>
        <dbReference type="ChEBI" id="CHEBI:61929"/>
    </reaction>
</comment>
<dbReference type="SUPFAM" id="SSF48452">
    <property type="entry name" value="TPR-like"/>
    <property type="match status" value="1"/>
</dbReference>
<organism evidence="19 20">
    <name type="scientific">Odynerus spinipes</name>
    <dbReference type="NCBI Taxonomy" id="1348599"/>
    <lineage>
        <taxon>Eukaryota</taxon>
        <taxon>Metazoa</taxon>
        <taxon>Ecdysozoa</taxon>
        <taxon>Arthropoda</taxon>
        <taxon>Hexapoda</taxon>
        <taxon>Insecta</taxon>
        <taxon>Pterygota</taxon>
        <taxon>Neoptera</taxon>
        <taxon>Endopterygota</taxon>
        <taxon>Hymenoptera</taxon>
        <taxon>Apocrita</taxon>
        <taxon>Aculeata</taxon>
        <taxon>Vespoidea</taxon>
        <taxon>Vespidae</taxon>
        <taxon>Eumeninae</taxon>
        <taxon>Odynerus</taxon>
    </lineage>
</organism>
<dbReference type="AlphaFoldDB" id="A0AAD9VKL5"/>
<evidence type="ECO:0000256" key="1">
    <source>
        <dbReference type="ARBA" id="ARBA00004123"/>
    </source>
</evidence>
<evidence type="ECO:0000256" key="11">
    <source>
        <dbReference type="ARBA" id="ARBA00048985"/>
    </source>
</evidence>
<evidence type="ECO:0000313" key="20">
    <source>
        <dbReference type="Proteomes" id="UP001258017"/>
    </source>
</evidence>
<dbReference type="GO" id="GO:0042826">
    <property type="term" value="F:histone deacetylase binding"/>
    <property type="evidence" value="ECO:0007669"/>
    <property type="project" value="TreeGrafter"/>
</dbReference>
<dbReference type="InterPro" id="IPR002893">
    <property type="entry name" value="Znf_MYND"/>
</dbReference>
<evidence type="ECO:0000259" key="18">
    <source>
        <dbReference type="PROSITE" id="PS50865"/>
    </source>
</evidence>
<evidence type="ECO:0000256" key="12">
    <source>
        <dbReference type="ARBA" id="ARBA00093423"/>
    </source>
</evidence>
<keyword evidence="8 15" id="KW-0863">Zinc-finger</keyword>
<feature type="domain" description="MYND-type" evidence="18">
    <location>
        <begin position="269"/>
        <end position="308"/>
    </location>
</feature>
<evidence type="ECO:0000256" key="3">
    <source>
        <dbReference type="ARBA" id="ARBA00022490"/>
    </source>
</evidence>
<evidence type="ECO:0000313" key="19">
    <source>
        <dbReference type="EMBL" id="KAK2577172.1"/>
    </source>
</evidence>
<comment type="subcellular location">
    <subcellularLocation>
        <location evidence="2">Cytoplasm</location>
    </subcellularLocation>
    <subcellularLocation>
        <location evidence="1">Nucleus</location>
    </subcellularLocation>
</comment>
<dbReference type="Pfam" id="PF01753">
    <property type="entry name" value="zf-MYND"/>
    <property type="match status" value="1"/>
</dbReference>
<protein>
    <recommendedName>
        <fullName evidence="13">Protein-lysine N-methyltransferase SMYD4</fullName>
    </recommendedName>
    <alternativeName>
        <fullName evidence="14">SET and MYND domain-containing protein 4</fullName>
    </alternativeName>
</protein>
<dbReference type="InterPro" id="IPR046341">
    <property type="entry name" value="SET_dom_sf"/>
</dbReference>
<dbReference type="Gene3D" id="1.25.40.10">
    <property type="entry name" value="Tetratricopeptide repeat domain"/>
    <property type="match status" value="1"/>
</dbReference>
<dbReference type="CDD" id="cd10536">
    <property type="entry name" value="SET_SMYD4"/>
    <property type="match status" value="1"/>
</dbReference>
<name>A0AAD9VKL5_9HYME</name>
<dbReference type="PANTHER" id="PTHR46165">
    <property type="entry name" value="SET AND MYND DOMAIN-CONTAINING PROTEIN 4"/>
    <property type="match status" value="1"/>
</dbReference>
<dbReference type="PROSITE" id="PS50865">
    <property type="entry name" value="ZF_MYND_2"/>
    <property type="match status" value="1"/>
</dbReference>
<dbReference type="EMBL" id="JAIFRP010004357">
    <property type="protein sequence ID" value="KAK2577172.1"/>
    <property type="molecule type" value="Genomic_DNA"/>
</dbReference>
<dbReference type="GO" id="GO:0008170">
    <property type="term" value="F:N-methyltransferase activity"/>
    <property type="evidence" value="ECO:0007669"/>
    <property type="project" value="UniProtKB-ARBA"/>
</dbReference>
<evidence type="ECO:0000256" key="13">
    <source>
        <dbReference type="ARBA" id="ARBA00093635"/>
    </source>
</evidence>
<gene>
    <name evidence="19" type="ORF">KPH14_003329</name>
</gene>
<dbReference type="GO" id="GO:0005737">
    <property type="term" value="C:cytoplasm"/>
    <property type="evidence" value="ECO:0007669"/>
    <property type="project" value="UniProtKB-SubCell"/>
</dbReference>
<evidence type="ECO:0000256" key="14">
    <source>
        <dbReference type="ARBA" id="ARBA00093680"/>
    </source>
</evidence>
<evidence type="ECO:0000256" key="9">
    <source>
        <dbReference type="ARBA" id="ARBA00022833"/>
    </source>
</evidence>
<evidence type="ECO:0000256" key="2">
    <source>
        <dbReference type="ARBA" id="ARBA00004496"/>
    </source>
</evidence>
<sequence>MDAFQLTLLRNITLANKSVSLTNTFKTIKNDEERVVFTLNVMKEFNAIPRAKDVPKNSKDSEKFREEGNKLFVTSPLDGDKCIEVLRLYTKSIAYAPCSSVELALAYANRSAVLLKIHKYTECIQDIDRALSLNYPDKLRAKLYVRRLECLVSIGESSIEENYKTAMHWLEKMSLDDPNRERFKTKLQQLQGQSNNLIKNNLKKQKKQQITVKSQNTEVPCASDAIAIKYNDQYGRHVIAVRDIFPGEVIAIEKPYALLLLPANIYSHCSNCLDVSWANIPCDYCTYAMYCSEKCKLEEWKKYHNIECPLFSALSNMSNYLKLDLFSTRMAIQAIREFNSFEDLRKELKEVDKCDDFRTRGFSSDKKFYTNKYRSVYSLSTNVEKRPPADLFRKSIDACFILYLLATRTAMFGDKLQENLSILAKNSDATLVGGLILKHQQIIPTNMHMFVEEYELNNRQRGVIAMPFCSLINHSCDPNVLRNSRLEHVVLYAAYPIKKGEQLLDNYGQLYAMTPKEERQQPLLKQYYFECKCVPCNEDWPLYFNLPSYKVTVKNSRNKSIITSALRKFDAYVTLATEGDVLDKPHIVQDLLKMIQVLYDHAPMPCKEMCDVIETLKRVYGLNGNRFDKPVI</sequence>
<evidence type="ECO:0000256" key="16">
    <source>
        <dbReference type="SAM" id="Coils"/>
    </source>
</evidence>
<dbReference type="GO" id="GO:0008270">
    <property type="term" value="F:zinc ion binding"/>
    <property type="evidence" value="ECO:0007669"/>
    <property type="project" value="UniProtKB-KW"/>
</dbReference>
<dbReference type="SUPFAM" id="SSF82199">
    <property type="entry name" value="SET domain"/>
    <property type="match status" value="1"/>
</dbReference>
<keyword evidence="5" id="KW-0808">Transferase</keyword>
<dbReference type="GO" id="GO:0032259">
    <property type="term" value="P:methylation"/>
    <property type="evidence" value="ECO:0007669"/>
    <property type="project" value="UniProtKB-KW"/>
</dbReference>
<dbReference type="PROSITE" id="PS50280">
    <property type="entry name" value="SET"/>
    <property type="match status" value="1"/>
</dbReference>
<evidence type="ECO:0000256" key="6">
    <source>
        <dbReference type="ARBA" id="ARBA00022691"/>
    </source>
</evidence>
<keyword evidence="3" id="KW-0963">Cytoplasm</keyword>
<evidence type="ECO:0000256" key="4">
    <source>
        <dbReference type="ARBA" id="ARBA00022603"/>
    </source>
</evidence>
<dbReference type="GO" id="GO:0005634">
    <property type="term" value="C:nucleus"/>
    <property type="evidence" value="ECO:0007669"/>
    <property type="project" value="UniProtKB-SubCell"/>
</dbReference>
<accession>A0AAD9VKL5</accession>
<dbReference type="InterPro" id="IPR011990">
    <property type="entry name" value="TPR-like_helical_dom_sf"/>
</dbReference>
<keyword evidence="6" id="KW-0949">S-adenosyl-L-methionine</keyword>
<dbReference type="GO" id="GO:0008757">
    <property type="term" value="F:S-adenosylmethionine-dependent methyltransferase activity"/>
    <property type="evidence" value="ECO:0007669"/>
    <property type="project" value="UniProtKB-ARBA"/>
</dbReference>
<dbReference type="InterPro" id="IPR052097">
    <property type="entry name" value="SET-MYND_domain_protein"/>
</dbReference>
<dbReference type="Gene3D" id="1.10.220.160">
    <property type="match status" value="1"/>
</dbReference>
<dbReference type="Gene3D" id="6.10.140.2220">
    <property type="match status" value="1"/>
</dbReference>